<dbReference type="InterPro" id="IPR008754">
    <property type="entry name" value="Peptidase_M43"/>
</dbReference>
<dbReference type="Pfam" id="PF18962">
    <property type="entry name" value="Por_Secre_tail"/>
    <property type="match status" value="1"/>
</dbReference>
<feature type="domain" description="PKD" evidence="9">
    <location>
        <begin position="367"/>
        <end position="418"/>
    </location>
</feature>
<keyword evidence="8" id="KW-1015">Disulfide bond</keyword>
<evidence type="ECO:0000256" key="6">
    <source>
        <dbReference type="ARBA" id="ARBA00022833"/>
    </source>
</evidence>
<feature type="domain" description="PKD" evidence="9">
    <location>
        <begin position="851"/>
        <end position="912"/>
    </location>
</feature>
<evidence type="ECO:0000256" key="7">
    <source>
        <dbReference type="ARBA" id="ARBA00023049"/>
    </source>
</evidence>
<keyword evidence="11" id="KW-1185">Reference proteome</keyword>
<dbReference type="NCBIfam" id="TIGR04183">
    <property type="entry name" value="Por_Secre_tail"/>
    <property type="match status" value="1"/>
</dbReference>
<keyword evidence="6" id="KW-0862">Zinc</keyword>
<evidence type="ECO:0000256" key="4">
    <source>
        <dbReference type="ARBA" id="ARBA00022729"/>
    </source>
</evidence>
<dbReference type="PANTHER" id="PTHR47466">
    <property type="match status" value="1"/>
</dbReference>
<dbReference type="SMART" id="SM00089">
    <property type="entry name" value="PKD"/>
    <property type="match status" value="2"/>
</dbReference>
<dbReference type="EMBL" id="JRLW01000002">
    <property type="protein sequence ID" value="KGO90473.1"/>
    <property type="molecule type" value="Genomic_DNA"/>
</dbReference>
<dbReference type="PANTHER" id="PTHR47466:SF1">
    <property type="entry name" value="METALLOPROTEASE MEP1 (AFU_ORTHOLOGUE AFUA_1G07730)-RELATED"/>
    <property type="match status" value="1"/>
</dbReference>
<dbReference type="SUPFAM" id="SSF55486">
    <property type="entry name" value="Metalloproteases ('zincins'), catalytic domain"/>
    <property type="match status" value="1"/>
</dbReference>
<comment type="similarity">
    <text evidence="1">Belongs to the peptidase M43B family.</text>
</comment>
<dbReference type="NCBIfam" id="NF045639">
    <property type="entry name" value="GCX_COOH"/>
    <property type="match status" value="1"/>
</dbReference>
<evidence type="ECO:0000256" key="5">
    <source>
        <dbReference type="ARBA" id="ARBA00022801"/>
    </source>
</evidence>
<proteinExistence type="inferred from homology"/>
<organism evidence="10 11">
    <name type="scientific">Flavobacterium suncheonense GH29-5 = DSM 17707</name>
    <dbReference type="NCBI Taxonomy" id="1121899"/>
    <lineage>
        <taxon>Bacteria</taxon>
        <taxon>Pseudomonadati</taxon>
        <taxon>Bacteroidota</taxon>
        <taxon>Flavobacteriia</taxon>
        <taxon>Flavobacteriales</taxon>
        <taxon>Flavobacteriaceae</taxon>
        <taxon>Flavobacterium</taxon>
    </lineage>
</organism>
<evidence type="ECO:0000256" key="2">
    <source>
        <dbReference type="ARBA" id="ARBA00022670"/>
    </source>
</evidence>
<reference evidence="10 11" key="1">
    <citation type="submission" date="2013-09" db="EMBL/GenBank/DDBJ databases">
        <authorList>
            <person name="Zeng Z."/>
            <person name="Chen C."/>
        </authorList>
    </citation>
    <scope>NUCLEOTIDE SEQUENCE [LARGE SCALE GENOMIC DNA]</scope>
    <source>
        <strain evidence="10 11">GH29-5</strain>
    </source>
</reference>
<keyword evidence="7" id="KW-0482">Metalloprotease</keyword>
<dbReference type="InterPro" id="IPR055015">
    <property type="entry name" value="GCX_COOH"/>
</dbReference>
<dbReference type="eggNOG" id="COG3291">
    <property type="taxonomic scope" value="Bacteria"/>
</dbReference>
<dbReference type="InterPro" id="IPR000601">
    <property type="entry name" value="PKD_dom"/>
</dbReference>
<sequence>MKKLFFFFLNAFLIVSSYSQKTTSSAGEGIAPCGTDYLHEKSIKENPNIVFELEELEKIYKKEYEKVPLMKSGSYNITIPVVFYVVHDGGTSNIPDSQVQSQLTALNSYFSPHNINFCLATKLGASPTLPTVGNSVQTTPGIIHVLSSTLANHNINTAASQQALITGTAGYNITSDKFLRIWIVKDILDNNQPTGILGYAPVPLTTSLLDGIVVKYNTIGNAADCPNCLTNYNQGKTLIHEVGHYFGLYHTFHEGCQGSESGTCLDKGDKVCDTPQSSVPMANCNTVTNSCPENADNDDLSNFMGYTVDPCKDHFTQGQADRMFAVLSSFRSVLFSTENLVDVGACSANLISSAINPSSYLSCTNNTITFSSPYTSTSQYSYIWDFGDPSSPNNIATTPSAAHSYQSAANSPYTVTLTVTRNSDNVSSTSTKKIYITACQPIQSSQGTWIVSSSNLLKFNTGVPVFDPGFPNNQIINPYTIANQNDSNGNLLFFTDKTYVYNNTPSAINTTPIALDPWQGRGFSTLILPKPNSTDKYYIFSNTIKTTVQSFNDSHGFRFSEIQENSGNISMNSIRQPIFDSAMGSFFQTQLGAFYNGSGITAIKKNNSQNEESYWILTTLKGVDNKTYIAVFLFDNISGIKYHSHYLSPLNIETNLIMLEASPNGNKIFMYNPNWGSSSFILDFNKAQGIINNPKLISYDPMGINESASFSPDSNLLYYIEAQRRLYQVNLNSTDPDQTKILVATENYPKVLGQMQLGPDGKIYIDGTYSDCLKVIHNPNNLCTTDNYNNCNYYFYGPKKNPGGNQYLSFGLPNMIDAQQSTAYINSTNSISHYLEGCNTYKFFPDYYGQSFSWDFGDIASGSNNTSTAANPTHTFTVGNDPQYTFTVTLKNSSGTVIAQKQIVINNTTNTITGSSDTCADSGENITNNFINLQQGQSVIWTITGGSGTIQGSNDQENVLVAWTQLPGILKATITNEFGCQKEFDTQILENCCPVSLVFSNTETGSSVVYNASDNIVTNNNYSVNSGIDVSLKAGSHILLQPDSHIKSGAVFLARIENCDGTSNRYISALSEKNNPPRKPHNYNFIKSTSRSTQDNEINGLNVYPNPANSFLYITTAANGVKNITIYDVVGKEVLNTTTANETINVSSLNAGIYMVKITEEGKTATRKLVIQ</sequence>
<protein>
    <recommendedName>
        <fullName evidence="9">PKD domain-containing protein</fullName>
    </recommendedName>
</protein>
<dbReference type="Pfam" id="PF05572">
    <property type="entry name" value="Peptidase_M43"/>
    <property type="match status" value="1"/>
</dbReference>
<dbReference type="GO" id="GO:0006508">
    <property type="term" value="P:proteolysis"/>
    <property type="evidence" value="ECO:0007669"/>
    <property type="project" value="UniProtKB-KW"/>
</dbReference>
<keyword evidence="3" id="KW-0479">Metal-binding</keyword>
<gene>
    <name evidence="10" type="ORF">Q764_02665</name>
</gene>
<evidence type="ECO:0000259" key="9">
    <source>
        <dbReference type="PROSITE" id="PS50093"/>
    </source>
</evidence>
<dbReference type="OrthoDB" id="6278496at2"/>
<comment type="caution">
    <text evidence="10">The sequence shown here is derived from an EMBL/GenBank/DDBJ whole genome shotgun (WGS) entry which is preliminary data.</text>
</comment>
<dbReference type="PROSITE" id="PS50093">
    <property type="entry name" value="PKD"/>
    <property type="match status" value="2"/>
</dbReference>
<evidence type="ECO:0000313" key="11">
    <source>
        <dbReference type="Proteomes" id="UP000030121"/>
    </source>
</evidence>
<dbReference type="Pfam" id="PF00801">
    <property type="entry name" value="PKD"/>
    <property type="match status" value="1"/>
</dbReference>
<evidence type="ECO:0000256" key="1">
    <source>
        <dbReference type="ARBA" id="ARBA00008721"/>
    </source>
</evidence>
<dbReference type="SUPFAM" id="SSF49299">
    <property type="entry name" value="PKD domain"/>
    <property type="match status" value="2"/>
</dbReference>
<dbReference type="InterPro" id="IPR013783">
    <property type="entry name" value="Ig-like_fold"/>
</dbReference>
<dbReference type="Gene3D" id="3.40.390.10">
    <property type="entry name" value="Collagenase (Catalytic Domain)"/>
    <property type="match status" value="1"/>
</dbReference>
<dbReference type="RefSeq" id="WP_026980034.1">
    <property type="nucleotide sequence ID" value="NZ_AUCZ01000007.1"/>
</dbReference>
<dbReference type="GO" id="GO:0046872">
    <property type="term" value="F:metal ion binding"/>
    <property type="evidence" value="ECO:0007669"/>
    <property type="project" value="UniProtKB-KW"/>
</dbReference>
<dbReference type="InterPro" id="IPR035986">
    <property type="entry name" value="PKD_dom_sf"/>
</dbReference>
<dbReference type="AlphaFoldDB" id="A0A0A2MG80"/>
<name>A0A0A2MG80_9FLAO</name>
<dbReference type="GO" id="GO:0008237">
    <property type="term" value="F:metallopeptidase activity"/>
    <property type="evidence" value="ECO:0007669"/>
    <property type="project" value="UniProtKB-KW"/>
</dbReference>
<dbReference type="CDD" id="cd00146">
    <property type="entry name" value="PKD"/>
    <property type="match status" value="2"/>
</dbReference>
<dbReference type="Proteomes" id="UP000030121">
    <property type="component" value="Unassembled WGS sequence"/>
</dbReference>
<dbReference type="InterPro" id="IPR026444">
    <property type="entry name" value="Secre_tail"/>
</dbReference>
<dbReference type="InterPro" id="IPR022409">
    <property type="entry name" value="PKD/Chitinase_dom"/>
</dbReference>
<keyword evidence="5" id="KW-0378">Hydrolase</keyword>
<evidence type="ECO:0000256" key="3">
    <source>
        <dbReference type="ARBA" id="ARBA00022723"/>
    </source>
</evidence>
<keyword evidence="2" id="KW-0645">Protease</keyword>
<evidence type="ECO:0000256" key="8">
    <source>
        <dbReference type="ARBA" id="ARBA00023157"/>
    </source>
</evidence>
<evidence type="ECO:0000313" key="10">
    <source>
        <dbReference type="EMBL" id="KGO90473.1"/>
    </source>
</evidence>
<dbReference type="STRING" id="1121899.GCA_000430025_01578"/>
<dbReference type="InterPro" id="IPR024079">
    <property type="entry name" value="MetalloPept_cat_dom_sf"/>
</dbReference>
<accession>A0A0A2MG80</accession>
<dbReference type="Gene3D" id="2.60.40.10">
    <property type="entry name" value="Immunoglobulins"/>
    <property type="match status" value="2"/>
</dbReference>
<keyword evidence="4" id="KW-0732">Signal</keyword>